<protein>
    <submittedName>
        <fullName evidence="1">Uncharacterized protein</fullName>
    </submittedName>
</protein>
<evidence type="ECO:0000313" key="2">
    <source>
        <dbReference type="Proteomes" id="UP000708148"/>
    </source>
</evidence>
<sequence>MDKVSRLAIDHFHVTGEGDILTYFLCISDLCTFLLKHLDSSNGAVFTASEEISSSLLLSQNWSLRLDVGNVLFVLHGRICHTPCTRPQGSASSLPNTCCKCCSHL</sequence>
<evidence type="ECO:0000313" key="1">
    <source>
        <dbReference type="EMBL" id="CAD7696257.1"/>
    </source>
</evidence>
<name>A0A8S1IMY8_9CHLO</name>
<proteinExistence type="predicted"/>
<gene>
    <name evidence="1" type="ORF">OSTQU699_LOCUS1618</name>
</gene>
<keyword evidence="2" id="KW-1185">Reference proteome</keyword>
<dbReference type="Proteomes" id="UP000708148">
    <property type="component" value="Unassembled WGS sequence"/>
</dbReference>
<dbReference type="AlphaFoldDB" id="A0A8S1IMY8"/>
<dbReference type="EMBL" id="CAJHUC010000451">
    <property type="protein sequence ID" value="CAD7696257.1"/>
    <property type="molecule type" value="Genomic_DNA"/>
</dbReference>
<reference evidence="1" key="1">
    <citation type="submission" date="2020-12" db="EMBL/GenBank/DDBJ databases">
        <authorList>
            <person name="Iha C."/>
        </authorList>
    </citation>
    <scope>NUCLEOTIDE SEQUENCE</scope>
</reference>
<accession>A0A8S1IMY8</accession>
<comment type="caution">
    <text evidence="1">The sequence shown here is derived from an EMBL/GenBank/DDBJ whole genome shotgun (WGS) entry which is preliminary data.</text>
</comment>
<organism evidence="1 2">
    <name type="scientific">Ostreobium quekettii</name>
    <dbReference type="NCBI Taxonomy" id="121088"/>
    <lineage>
        <taxon>Eukaryota</taxon>
        <taxon>Viridiplantae</taxon>
        <taxon>Chlorophyta</taxon>
        <taxon>core chlorophytes</taxon>
        <taxon>Ulvophyceae</taxon>
        <taxon>TCBD clade</taxon>
        <taxon>Bryopsidales</taxon>
        <taxon>Ostreobineae</taxon>
        <taxon>Ostreobiaceae</taxon>
        <taxon>Ostreobium</taxon>
    </lineage>
</organism>